<evidence type="ECO:0000256" key="2">
    <source>
        <dbReference type="SAM" id="SignalP"/>
    </source>
</evidence>
<proteinExistence type="predicted"/>
<dbReference type="EMBL" id="BTSX01000006">
    <property type="protein sequence ID" value="GMT03043.1"/>
    <property type="molecule type" value="Genomic_DNA"/>
</dbReference>
<name>A0AAV5U9A8_9BILA</name>
<keyword evidence="2" id="KW-0732">Signal</keyword>
<protein>
    <recommendedName>
        <fullName evidence="3">Domain of unknown function DB domain-containing protein</fullName>
    </recommendedName>
</protein>
<sequence>LLLLLVVITVTVAASKDPSCPKLKRLDCCRIDLDSRCFSKSCYKWINRYCPERAETILKRVRQSEAEATQGPQFVVTPPPSPSDTIETIPPSFPIDETGPSIDHPTTPSTPDISDLGRNEQHKKELGQCGTAEKNYQPCTTRGIADKLFKACCDLYVPKECHSMCAYETDQDKTRNMLIDLVTKSQCSLKHLSSILFCASQNRDNRKCCASLDLNAPQLQVGSRCLRLCDPSGTAIERVTKDDVTCLYNWNVVMYCHHAGIREM</sequence>
<evidence type="ECO:0000313" key="5">
    <source>
        <dbReference type="Proteomes" id="UP001432027"/>
    </source>
</evidence>
<dbReference type="Pfam" id="PF01682">
    <property type="entry name" value="DB"/>
    <property type="match status" value="1"/>
</dbReference>
<feature type="chain" id="PRO_5043775381" description="Domain of unknown function DB domain-containing protein" evidence="2">
    <location>
        <begin position="16"/>
        <end position="264"/>
    </location>
</feature>
<dbReference type="PANTHER" id="PTHR21679">
    <property type="entry name" value="DOMAIN OF UNKNOWN FUNCTION DB DOMAIN-CONTAINING PROTEIN-RELATED"/>
    <property type="match status" value="1"/>
</dbReference>
<dbReference type="Proteomes" id="UP001432027">
    <property type="component" value="Unassembled WGS sequence"/>
</dbReference>
<feature type="domain" description="Domain of unknown function DB" evidence="3">
    <location>
        <begin position="152"/>
        <end position="257"/>
    </location>
</feature>
<accession>A0AAV5U9A8</accession>
<keyword evidence="5" id="KW-1185">Reference proteome</keyword>
<reference evidence="4" key="1">
    <citation type="submission" date="2023-10" db="EMBL/GenBank/DDBJ databases">
        <title>Genome assembly of Pristionchus species.</title>
        <authorList>
            <person name="Yoshida K."/>
            <person name="Sommer R.J."/>
        </authorList>
    </citation>
    <scope>NUCLEOTIDE SEQUENCE</scope>
    <source>
        <strain evidence="4">RS0144</strain>
    </source>
</reference>
<dbReference type="PANTHER" id="PTHR21679:SF1">
    <property type="entry name" value="DOMAIN OF UNKNOWN FUNCTION DB DOMAIN-CONTAINING PROTEIN"/>
    <property type="match status" value="1"/>
</dbReference>
<gene>
    <name evidence="4" type="ORF">PENTCL1PPCAC_25217</name>
</gene>
<feature type="region of interest" description="Disordered" evidence="1">
    <location>
        <begin position="90"/>
        <end position="120"/>
    </location>
</feature>
<feature type="non-terminal residue" evidence="4">
    <location>
        <position position="1"/>
    </location>
</feature>
<evidence type="ECO:0000256" key="1">
    <source>
        <dbReference type="SAM" id="MobiDB-lite"/>
    </source>
</evidence>
<feature type="signal peptide" evidence="2">
    <location>
        <begin position="1"/>
        <end position="15"/>
    </location>
</feature>
<dbReference type="InterPro" id="IPR002602">
    <property type="entry name" value="DB"/>
</dbReference>
<organism evidence="4 5">
    <name type="scientific">Pristionchus entomophagus</name>
    <dbReference type="NCBI Taxonomy" id="358040"/>
    <lineage>
        <taxon>Eukaryota</taxon>
        <taxon>Metazoa</taxon>
        <taxon>Ecdysozoa</taxon>
        <taxon>Nematoda</taxon>
        <taxon>Chromadorea</taxon>
        <taxon>Rhabditida</taxon>
        <taxon>Rhabditina</taxon>
        <taxon>Diplogasteromorpha</taxon>
        <taxon>Diplogasteroidea</taxon>
        <taxon>Neodiplogasteridae</taxon>
        <taxon>Pristionchus</taxon>
    </lineage>
</organism>
<comment type="caution">
    <text evidence="4">The sequence shown here is derived from an EMBL/GenBank/DDBJ whole genome shotgun (WGS) entry which is preliminary data.</text>
</comment>
<evidence type="ECO:0000259" key="3">
    <source>
        <dbReference type="Pfam" id="PF01682"/>
    </source>
</evidence>
<evidence type="ECO:0000313" key="4">
    <source>
        <dbReference type="EMBL" id="GMT03043.1"/>
    </source>
</evidence>
<dbReference type="AlphaFoldDB" id="A0AAV5U9A8"/>